<sequence>MNDKSILSAFSRALKGFRTSIPVLLGVILLLGLFKTFISEEIIASVFTGNLIKDTLLGSLIGSISAGSPINSYVIGGELLRNHVSLFAVTAFIAAWVTVGVLQLPAEALILGKRFAITRNILSFILATFVSVAT</sequence>
<feature type="transmembrane region" description="Helical" evidence="1">
    <location>
        <begin position="84"/>
        <end position="104"/>
    </location>
</feature>
<evidence type="ECO:0000313" key="2">
    <source>
        <dbReference type="EMBL" id="GAI52858.1"/>
    </source>
</evidence>
<protein>
    <recommendedName>
        <fullName evidence="3">Permease</fullName>
    </recommendedName>
</protein>
<reference evidence="2" key="1">
    <citation type="journal article" date="2014" name="Front. Microbiol.">
        <title>High frequency of phylogenetically diverse reductive dehalogenase-homologous genes in deep subseafloor sedimentary metagenomes.</title>
        <authorList>
            <person name="Kawai M."/>
            <person name="Futagami T."/>
            <person name="Toyoda A."/>
            <person name="Takaki Y."/>
            <person name="Nishi S."/>
            <person name="Hori S."/>
            <person name="Arai W."/>
            <person name="Tsubouchi T."/>
            <person name="Morono Y."/>
            <person name="Uchiyama I."/>
            <person name="Ito T."/>
            <person name="Fujiyama A."/>
            <person name="Inagaki F."/>
            <person name="Takami H."/>
        </authorList>
    </citation>
    <scope>NUCLEOTIDE SEQUENCE</scope>
    <source>
        <strain evidence="2">Expedition CK06-06</strain>
    </source>
</reference>
<organism evidence="2">
    <name type="scientific">marine sediment metagenome</name>
    <dbReference type="NCBI Taxonomy" id="412755"/>
    <lineage>
        <taxon>unclassified sequences</taxon>
        <taxon>metagenomes</taxon>
        <taxon>ecological metagenomes</taxon>
    </lineage>
</organism>
<keyword evidence="1" id="KW-0812">Transmembrane</keyword>
<gene>
    <name evidence="2" type="ORF">S06H3_62970</name>
</gene>
<dbReference type="EMBL" id="BARV01041665">
    <property type="protein sequence ID" value="GAI52858.1"/>
    <property type="molecule type" value="Genomic_DNA"/>
</dbReference>
<proteinExistence type="predicted"/>
<keyword evidence="1" id="KW-1133">Transmembrane helix</keyword>
<keyword evidence="1" id="KW-0472">Membrane</keyword>
<comment type="caution">
    <text evidence="2">The sequence shown here is derived from an EMBL/GenBank/DDBJ whole genome shotgun (WGS) entry which is preliminary data.</text>
</comment>
<evidence type="ECO:0000256" key="1">
    <source>
        <dbReference type="SAM" id="Phobius"/>
    </source>
</evidence>
<dbReference type="AlphaFoldDB" id="X1PAH3"/>
<feature type="transmembrane region" description="Helical" evidence="1">
    <location>
        <begin position="116"/>
        <end position="133"/>
    </location>
</feature>
<accession>X1PAH3</accession>
<name>X1PAH3_9ZZZZ</name>
<feature type="transmembrane region" description="Helical" evidence="1">
    <location>
        <begin position="21"/>
        <end position="38"/>
    </location>
</feature>
<feature type="non-terminal residue" evidence="2">
    <location>
        <position position="134"/>
    </location>
</feature>
<evidence type="ECO:0008006" key="3">
    <source>
        <dbReference type="Google" id="ProtNLM"/>
    </source>
</evidence>